<feature type="compositionally biased region" description="Low complexity" evidence="1">
    <location>
        <begin position="780"/>
        <end position="797"/>
    </location>
</feature>
<evidence type="ECO:0000313" key="2">
    <source>
        <dbReference type="EMBL" id="KJE93804.1"/>
    </source>
</evidence>
<feature type="compositionally biased region" description="Low complexity" evidence="1">
    <location>
        <begin position="810"/>
        <end position="848"/>
    </location>
</feature>
<dbReference type="AlphaFoldDB" id="A0A0D2X372"/>
<feature type="region of interest" description="Disordered" evidence="1">
    <location>
        <begin position="780"/>
        <end position="853"/>
    </location>
</feature>
<dbReference type="InParanoid" id="A0A0D2X372"/>
<feature type="region of interest" description="Disordered" evidence="1">
    <location>
        <begin position="1228"/>
        <end position="1257"/>
    </location>
</feature>
<feature type="region of interest" description="Disordered" evidence="1">
    <location>
        <begin position="162"/>
        <end position="223"/>
    </location>
</feature>
<protein>
    <submittedName>
        <fullName evidence="2">Uncharacterized protein</fullName>
    </submittedName>
</protein>
<dbReference type="RefSeq" id="XP_004347294.1">
    <property type="nucleotide sequence ID" value="XM_004347244.2"/>
</dbReference>
<sequence length="1257" mass="135274">MLVAASAASASASAAAAAAAATARLSSPATVRGFHCAAAITAAVGARAIRAGGSTWTDWQHGQFRASSLAAPVPARASSASASASTSSPSSLSASSASSAASSRATLLVESACGRLNPSVSSLASTLCFSSSSLAFAPALPQSLPSAAYSHTATRAPRRSITLSASSATQDSPAPASSSAPAASPSSAQSSSAASATRVPTPAAEVPSHDAAEPELGVPIDDPALPEVLQRSKVLDKLGRNELALTTEEFVMSAEYMLSLPIPWFKRVGRLIFHASVSSHIPLDIRIETTSRLMDTLIAHNGLHLTVANHLLSLLNLKDSTQAVASAEKLLEQMERANVSPDQRTLRSIAPLLTRAARYECLIRAFHNSRYSGADKLFPVTARGIAQACENRHDLPTFFKLLDWQAMTEENEVHPQIKALLVQTFRGLNHDAPLLAADQEFAKRNLTVQRGVEERANSVTNDMAMNSIFNKSNPLIRTALTTQQQFTMNHLNLVRTRVGQLLATCHELNTRTRVEITPTDLKALVDALYEGTVPMYNTSVINAVISLFIKLEYPFDTILQLARKLLDDLLKSIETQGLDKDLVFRTNILEMTILRALVIADELASTYQLLLHASTTVNKASGLDSLQIGLSLLMEMVLNDPDAAAHLSATNTNVPRPPKLLSQDIRTKINASHLSGLLGYRSFSAAQLASCLGDLYTRYLSRVPTNRRTYSPTANNQFSSFEVMTAVMNGCGIHPDVKFFMLATDSAVAHQNMLLAKELAFEAVNRVNFAIELQERQRLQQQQQQQQEQAQPPQQQAHQPSDSVAPPEAPASGTSTSAAAGPAGPAVAVTTDTSAPPASASASDSSSSHHLKSTAENLNAVAAGAPWVPRYIPSATRDPALNFAPPLSLAFANTVLQGLASGSNTQAALQWLHRMQQGQLGQNALPDIISFTLVSKDMVGIAPFPKVFAAIEASIRLLAKEHPGSEVKVDTKFIEVTLDQLHKRVVERVVALSVRDFLNQFPALVKFAEAHQVRLTFAAVYRATSIATDCWHNRNESRGGMTLQEVCYEMARMLPKPMQVEHGNAILQSIGRLVGPDFFEVARVLQDKFGHVPNSKTMCLLLRSGFTKLGAPFLARAPDVMQQMDRLVSQELDAVVRANGIDALPYLDAPLLVRARWTHSLGRVANTEIASTLRWFQDAIQGTPGVRDTAEAKRVVALLNEHLSHEHEGTGGLPTISANRSLTMKPFEDTHRSTRSTSRGNAQGSHSHVHARSSTRT</sequence>
<evidence type="ECO:0000256" key="1">
    <source>
        <dbReference type="SAM" id="MobiDB-lite"/>
    </source>
</evidence>
<organism evidence="2 3">
    <name type="scientific">Capsaspora owczarzaki (strain ATCC 30864)</name>
    <dbReference type="NCBI Taxonomy" id="595528"/>
    <lineage>
        <taxon>Eukaryota</taxon>
        <taxon>Filasterea</taxon>
        <taxon>Capsaspora</taxon>
    </lineage>
</organism>
<accession>A0A0D2X372</accession>
<evidence type="ECO:0000313" key="3">
    <source>
        <dbReference type="Proteomes" id="UP000008743"/>
    </source>
</evidence>
<proteinExistence type="predicted"/>
<feature type="compositionally biased region" description="Basic residues" evidence="1">
    <location>
        <begin position="1247"/>
        <end position="1257"/>
    </location>
</feature>
<keyword evidence="3" id="KW-1185">Reference proteome</keyword>
<dbReference type="EMBL" id="KE346366">
    <property type="protein sequence ID" value="KJE93804.1"/>
    <property type="molecule type" value="Genomic_DNA"/>
</dbReference>
<gene>
    <name evidence="2" type="ORF">CAOG_004547</name>
</gene>
<dbReference type="Proteomes" id="UP000008743">
    <property type="component" value="Unassembled WGS sequence"/>
</dbReference>
<reference evidence="3" key="1">
    <citation type="submission" date="2011-02" db="EMBL/GenBank/DDBJ databases">
        <title>The Genome Sequence of Capsaspora owczarzaki ATCC 30864.</title>
        <authorList>
            <person name="Russ C."/>
            <person name="Cuomo C."/>
            <person name="Burger G."/>
            <person name="Gray M.W."/>
            <person name="Holland P.W.H."/>
            <person name="King N."/>
            <person name="Lang F.B.F."/>
            <person name="Roger A.J."/>
            <person name="Ruiz-Trillo I."/>
            <person name="Young S.K."/>
            <person name="Zeng Q."/>
            <person name="Gargeya S."/>
            <person name="Alvarado L."/>
            <person name="Berlin A."/>
            <person name="Chapman S.B."/>
            <person name="Chen Z."/>
            <person name="Freedman E."/>
            <person name="Gellesch M."/>
            <person name="Goldberg J."/>
            <person name="Griggs A."/>
            <person name="Gujja S."/>
            <person name="Heilman E."/>
            <person name="Heiman D."/>
            <person name="Howarth C."/>
            <person name="Mehta T."/>
            <person name="Neiman D."/>
            <person name="Pearson M."/>
            <person name="Roberts A."/>
            <person name="Saif S."/>
            <person name="Shea T."/>
            <person name="Shenoy N."/>
            <person name="Sisk P."/>
            <person name="Stolte C."/>
            <person name="Sykes S."/>
            <person name="White J."/>
            <person name="Yandava C."/>
            <person name="Haas B."/>
            <person name="Nusbaum C."/>
            <person name="Birren B."/>
        </authorList>
    </citation>
    <scope>NUCLEOTIDE SEQUENCE</scope>
    <source>
        <strain evidence="3">ATCC 30864</strain>
    </source>
</reference>
<feature type="compositionally biased region" description="Polar residues" evidence="1">
    <location>
        <begin position="1235"/>
        <end position="1246"/>
    </location>
</feature>
<name>A0A0D2X372_CAPO3</name>
<feature type="compositionally biased region" description="Low complexity" evidence="1">
    <location>
        <begin position="164"/>
        <end position="197"/>
    </location>
</feature>